<feature type="transmembrane region" description="Helical" evidence="6">
    <location>
        <begin position="388"/>
        <end position="407"/>
    </location>
</feature>
<reference evidence="7 8" key="1">
    <citation type="submission" date="2021-07" db="EMBL/GenBank/DDBJ databases">
        <title>FDA dAtabase for Regulatory Grade micrObial Sequences (FDA-ARGOS): Supporting development and validation of Infectious Disease Dx tests.</title>
        <authorList>
            <person name="Sproer C."/>
            <person name="Gronow S."/>
            <person name="Severitt S."/>
            <person name="Schroder I."/>
            <person name="Tallon L."/>
            <person name="Sadzewicz L."/>
            <person name="Zhao X."/>
            <person name="Boylan J."/>
            <person name="Ott S."/>
            <person name="Bowen H."/>
            <person name="Vavikolanu K."/>
            <person name="Mehta A."/>
            <person name="Aluvathingal J."/>
            <person name="Nadendla S."/>
            <person name="Lowell S."/>
            <person name="Myers T."/>
            <person name="Yan Y."/>
        </authorList>
    </citation>
    <scope>NUCLEOTIDE SEQUENCE [LARGE SCALE GENOMIC DNA]</scope>
    <source>
        <strain evidence="7 8">FDAARGOS_1401</strain>
    </source>
</reference>
<feature type="transmembrane region" description="Helical" evidence="6">
    <location>
        <begin position="335"/>
        <end position="356"/>
    </location>
</feature>
<dbReference type="Proteomes" id="UP000827069">
    <property type="component" value="Chromosome"/>
</dbReference>
<accession>A0ABD7F1V2</accession>
<feature type="transmembrane region" description="Helical" evidence="6">
    <location>
        <begin position="214"/>
        <end position="237"/>
    </location>
</feature>
<evidence type="ECO:0000256" key="5">
    <source>
        <dbReference type="ARBA" id="ARBA00023136"/>
    </source>
</evidence>
<keyword evidence="2" id="KW-1003">Cell membrane</keyword>
<feature type="transmembrane region" description="Helical" evidence="6">
    <location>
        <begin position="82"/>
        <end position="103"/>
    </location>
</feature>
<dbReference type="InterPro" id="IPR002797">
    <property type="entry name" value="Polysacc_synth"/>
</dbReference>
<sequence>MKLNKITENAISLTLVQLINLVLPLLALPYLARVLGADSLGKVVFAMAISQILLILSDFGFNLSAAKDVAVYRNDNNKLFEIWGTVTIIKIILSSVLVFILYLSGLFFERIGNDLILYLLACTAVIGNIIYPQWLFQGLEQLKYVSFIQILSRILLFIMLLLCVKNETDIYWAVFLQSAGGLLAGFILIPKLLKIFKFSEKKISEKDFFIKQLKYSWIIFIPNIFGNLYLSCNTFFLGLMLPPSLVANYYIAEKLIRASISLCSPISNAFFPNQVRMFHEDKANALASTMKIIYILLALFFTGSFIIFVLSDFIVNLLFGYEFKEAGYLLKLFSPLPILVMLAIIFANLIMIPAGLEKAFSKIIMYSSVVNVFIFVFFVKFLSNYGAVLANILVELIICFSMFCVILKTGNSPFKYWREAFTELKLKVIK</sequence>
<gene>
    <name evidence="7" type="ORF">I6L31_11310</name>
</gene>
<feature type="transmembrane region" description="Helical" evidence="6">
    <location>
        <begin position="144"/>
        <end position="164"/>
    </location>
</feature>
<organism evidence="7 8">
    <name type="scientific">Acinetobacter septicus</name>
    <dbReference type="NCBI Taxonomy" id="465797"/>
    <lineage>
        <taxon>Bacteria</taxon>
        <taxon>Pseudomonadati</taxon>
        <taxon>Pseudomonadota</taxon>
        <taxon>Gammaproteobacteria</taxon>
        <taxon>Moraxellales</taxon>
        <taxon>Moraxellaceae</taxon>
        <taxon>Acinetobacter</taxon>
    </lineage>
</organism>
<evidence type="ECO:0000256" key="4">
    <source>
        <dbReference type="ARBA" id="ARBA00022989"/>
    </source>
</evidence>
<comment type="subcellular location">
    <subcellularLocation>
        <location evidence="1">Cell membrane</location>
        <topology evidence="1">Multi-pass membrane protein</topology>
    </subcellularLocation>
</comment>
<dbReference type="Pfam" id="PF01943">
    <property type="entry name" value="Polysacc_synt"/>
    <property type="match status" value="1"/>
</dbReference>
<name>A0ABD7F1V2_9GAMM</name>
<evidence type="ECO:0000313" key="8">
    <source>
        <dbReference type="Proteomes" id="UP000827069"/>
    </source>
</evidence>
<dbReference type="PANTHER" id="PTHR30250">
    <property type="entry name" value="PST FAMILY PREDICTED COLANIC ACID TRANSPORTER"/>
    <property type="match status" value="1"/>
</dbReference>
<proteinExistence type="predicted"/>
<dbReference type="PANTHER" id="PTHR30250:SF11">
    <property type="entry name" value="O-ANTIGEN TRANSPORTER-RELATED"/>
    <property type="match status" value="1"/>
</dbReference>
<feature type="transmembrane region" description="Helical" evidence="6">
    <location>
        <begin position="363"/>
        <end position="382"/>
    </location>
</feature>
<feature type="transmembrane region" description="Helical" evidence="6">
    <location>
        <begin position="115"/>
        <end position="132"/>
    </location>
</feature>
<feature type="transmembrane region" description="Helical" evidence="6">
    <location>
        <begin position="43"/>
        <end position="61"/>
    </location>
</feature>
<keyword evidence="5 6" id="KW-0472">Membrane</keyword>
<keyword evidence="3 6" id="KW-0812">Transmembrane</keyword>
<evidence type="ECO:0000256" key="3">
    <source>
        <dbReference type="ARBA" id="ARBA00022692"/>
    </source>
</evidence>
<dbReference type="InterPro" id="IPR050833">
    <property type="entry name" value="Poly_Biosynth_Transport"/>
</dbReference>
<evidence type="ECO:0000313" key="7">
    <source>
        <dbReference type="EMBL" id="QXZ22322.1"/>
    </source>
</evidence>
<feature type="transmembrane region" description="Helical" evidence="6">
    <location>
        <begin position="170"/>
        <end position="193"/>
    </location>
</feature>
<evidence type="ECO:0000256" key="2">
    <source>
        <dbReference type="ARBA" id="ARBA00022475"/>
    </source>
</evidence>
<evidence type="ECO:0000256" key="6">
    <source>
        <dbReference type="SAM" id="Phobius"/>
    </source>
</evidence>
<protein>
    <submittedName>
        <fullName evidence="7">Oligosaccharide flippase family protein</fullName>
    </submittedName>
</protein>
<dbReference type="GO" id="GO:0005886">
    <property type="term" value="C:plasma membrane"/>
    <property type="evidence" value="ECO:0007669"/>
    <property type="project" value="UniProtKB-SubCell"/>
</dbReference>
<keyword evidence="4 6" id="KW-1133">Transmembrane helix</keyword>
<evidence type="ECO:0000256" key="1">
    <source>
        <dbReference type="ARBA" id="ARBA00004651"/>
    </source>
</evidence>
<keyword evidence="8" id="KW-1185">Reference proteome</keyword>
<feature type="transmembrane region" description="Helical" evidence="6">
    <location>
        <begin position="12"/>
        <end position="31"/>
    </location>
</feature>
<feature type="transmembrane region" description="Helical" evidence="6">
    <location>
        <begin position="292"/>
        <end position="315"/>
    </location>
</feature>
<dbReference type="RefSeq" id="WP_005000835.1">
    <property type="nucleotide sequence ID" value="NZ_CP079898.1"/>
</dbReference>
<dbReference type="EMBL" id="CP079898">
    <property type="protein sequence ID" value="QXZ22322.1"/>
    <property type="molecule type" value="Genomic_DNA"/>
</dbReference>
<dbReference type="AlphaFoldDB" id="A0ABD7F1V2"/>